<organism evidence="2">
    <name type="scientific">uncultured alpha proteobacterium EB080_L06A09</name>
    <dbReference type="NCBI Taxonomy" id="710794"/>
    <lineage>
        <taxon>Bacteria</taxon>
        <taxon>Pseudomonadati</taxon>
        <taxon>Pseudomonadota</taxon>
        <taxon>Alphaproteobacteria</taxon>
        <taxon>environmental samples</taxon>
    </lineage>
</organism>
<dbReference type="GO" id="GO:0016645">
    <property type="term" value="F:oxidoreductase activity, acting on the CH-NH group of donors"/>
    <property type="evidence" value="ECO:0007669"/>
    <property type="project" value="InterPro"/>
</dbReference>
<dbReference type="NCBIfam" id="NF033855">
    <property type="entry name" value="tRNA_MNMC2"/>
    <property type="match status" value="1"/>
</dbReference>
<reference evidence="2" key="1">
    <citation type="journal article" date="2011" name="Environ. Microbiol.">
        <title>Time-series analyses of Monterey Bay coastal microbial picoplankton using a 'genome proxy' microarray.</title>
        <authorList>
            <person name="Rich V.I."/>
            <person name="Pham V.D."/>
            <person name="Eppley J."/>
            <person name="Shi Y."/>
            <person name="DeLong E.F."/>
        </authorList>
    </citation>
    <scope>NUCLEOTIDE SEQUENCE</scope>
</reference>
<dbReference type="InterPro" id="IPR029063">
    <property type="entry name" value="SAM-dependent_MTases_sf"/>
</dbReference>
<dbReference type="InterPro" id="IPR047785">
    <property type="entry name" value="tRNA_MNMC2"/>
</dbReference>
<dbReference type="Pfam" id="PF05430">
    <property type="entry name" value="Methyltransf_30"/>
    <property type="match status" value="1"/>
</dbReference>
<evidence type="ECO:0000313" key="2">
    <source>
        <dbReference type="EMBL" id="ADI20167.1"/>
    </source>
</evidence>
<dbReference type="PANTHER" id="PTHR39963:SF1">
    <property type="entry name" value="MNMC-LIKE METHYLTRANSFERASE DOMAIN-CONTAINING PROTEIN"/>
    <property type="match status" value="1"/>
</dbReference>
<dbReference type="Gene3D" id="3.40.50.150">
    <property type="entry name" value="Vaccinia Virus protein VP39"/>
    <property type="match status" value="1"/>
</dbReference>
<dbReference type="EMBL" id="GU474938">
    <property type="protein sequence ID" value="ADI20167.1"/>
    <property type="molecule type" value="Genomic_DNA"/>
</dbReference>
<dbReference type="GO" id="GO:0004808">
    <property type="term" value="F:tRNA (5-methylaminomethyl-2-thiouridylate)(34)-methyltransferase activity"/>
    <property type="evidence" value="ECO:0007669"/>
    <property type="project" value="InterPro"/>
</dbReference>
<dbReference type="SUPFAM" id="SSF53335">
    <property type="entry name" value="S-adenosyl-L-methionine-dependent methyltransferases"/>
    <property type="match status" value="1"/>
</dbReference>
<dbReference type="PANTHER" id="PTHR39963">
    <property type="entry name" value="SLL0983 PROTEIN"/>
    <property type="match status" value="1"/>
</dbReference>
<feature type="domain" description="MnmC-like methyltransferase" evidence="1">
    <location>
        <begin position="121"/>
        <end position="223"/>
    </location>
</feature>
<dbReference type="InterPro" id="IPR008471">
    <property type="entry name" value="MnmC-like_methylTransf"/>
</dbReference>
<evidence type="ECO:0000259" key="1">
    <source>
        <dbReference type="Pfam" id="PF05430"/>
    </source>
</evidence>
<protein>
    <submittedName>
        <fullName evidence="2">Uncharacterized conserved protein</fullName>
    </submittedName>
</protein>
<accession>E0Y0H6</accession>
<proteinExistence type="predicted"/>
<name>E0Y0H6_9PROT</name>
<dbReference type="AlphaFoldDB" id="E0Y0H6"/>
<sequence length="224" mass="25718">MCDQIKNASIEWQDERTPISKKFDDPYFSVFDGLEETRHVFLSGNNLHQRFKDGFHVAELGFGTGLNLLSTWQLWIELGHTTPLKYTSFEAFPMALKDMSQALKNWPELTHLTNELIHQLENGWTIKTPTLDANIIIGDARKTLKTWDHYADAWFLDGFSPAKNPELWEANLLNSVANHTTQHGTFSTYTAAGFVRRSLSNSGFNVKRSKGFRKKRHMSIGRKE</sequence>